<evidence type="ECO:0000313" key="1">
    <source>
        <dbReference type="EMBL" id="PXA04133.1"/>
    </source>
</evidence>
<accession>A0A317ZIT6</accession>
<dbReference type="EMBL" id="QHJQ01000005">
    <property type="protein sequence ID" value="PXA04133.1"/>
    <property type="molecule type" value="Genomic_DNA"/>
</dbReference>
<dbReference type="AlphaFoldDB" id="A0A317ZIT6"/>
<sequence length="500" mass="58676">MDAHAPTPENFKVEDAWKPLPAHVWDKETAAHLLRRIGFSATPEVIQDALRHRPAEAIRNAFVSAEPLAMTDELSKFTKTAHEAYRSIYREIRDPEKKREKRNELRQQDNELFREFAMSWFQQALKPENSANEKFVLFLQDVFVVDRRTVRDTPVLFSLMKILREGIRIKYPDLCKWVSREPAMIRYLNLDKNTARKPNENFARELFELFTLGEGNYTETDIKEAAKAFTGYRTRERYEFHFQRRLHDSGLKTVFGEEGTWDGDEVIDITFKQPAAKTFLIRELIKFYLTDEDIPEPYIESLGEQWAAHNFDLTYLIETFFQSRLFFHPAYRGNLVKSPIQFYLGLCQDLRLDLIPFQGRLLKSMDVMGQSFYNPPNVRGWLYGEHWINSTTISARRQLVDYLFSPLNEKRLNGNDQRDLKAARQEQRGEFLVTQERLEPLLKLDPSKIAEHLTTYFITPRSRPAYQPVMEEIVASSDHPEKALRYVITALLQSPAYNIC</sequence>
<dbReference type="RefSeq" id="WP_110131080.1">
    <property type="nucleotide sequence ID" value="NZ_QHJQ01000005.1"/>
</dbReference>
<organism evidence="1 2">
    <name type="scientific">Coraliomargarita sinensis</name>
    <dbReference type="NCBI Taxonomy" id="2174842"/>
    <lineage>
        <taxon>Bacteria</taxon>
        <taxon>Pseudomonadati</taxon>
        <taxon>Verrucomicrobiota</taxon>
        <taxon>Opitutia</taxon>
        <taxon>Puniceicoccales</taxon>
        <taxon>Coraliomargaritaceae</taxon>
        <taxon>Coraliomargarita</taxon>
    </lineage>
</organism>
<dbReference type="OrthoDB" id="9772295at2"/>
<dbReference type="InParanoid" id="A0A317ZIT6"/>
<reference evidence="1 2" key="1">
    <citation type="submission" date="2018-05" db="EMBL/GenBank/DDBJ databases">
        <title>Coraliomargarita sinensis sp. nov., isolated from a marine solar saltern.</title>
        <authorList>
            <person name="Zhou L.Y."/>
        </authorList>
    </citation>
    <scope>NUCLEOTIDE SEQUENCE [LARGE SCALE GENOMIC DNA]</scope>
    <source>
        <strain evidence="1 2">WN38</strain>
    </source>
</reference>
<dbReference type="Pfam" id="PF08811">
    <property type="entry name" value="DUF1800"/>
    <property type="match status" value="1"/>
</dbReference>
<dbReference type="Proteomes" id="UP000247099">
    <property type="component" value="Unassembled WGS sequence"/>
</dbReference>
<proteinExistence type="predicted"/>
<evidence type="ECO:0000313" key="2">
    <source>
        <dbReference type="Proteomes" id="UP000247099"/>
    </source>
</evidence>
<dbReference type="InterPro" id="IPR014917">
    <property type="entry name" value="DUF1800"/>
</dbReference>
<name>A0A317ZIT6_9BACT</name>
<gene>
    <name evidence="1" type="ORF">DDZ13_08830</name>
</gene>
<keyword evidence="2" id="KW-1185">Reference proteome</keyword>
<protein>
    <submittedName>
        <fullName evidence="1">DUF1800 domain-containing protein</fullName>
    </submittedName>
</protein>
<comment type="caution">
    <text evidence="1">The sequence shown here is derived from an EMBL/GenBank/DDBJ whole genome shotgun (WGS) entry which is preliminary data.</text>
</comment>